<sequence length="305" mass="32416">MSAAGETAVEVADLVVRYGSRTAVGGVSFEVPFGGVLALLGPNGAGKTSTVEVCEGYRPPSRGRVRVLGRDPWFDHELVVPHLGVMLQSGGAHPLARPGEMMSLLASFAAEPLDVGELAERLGLVPFLRTEYRRLSGGEKQRLHLAMALVGRPAVVFLDEPTAGMDVAARHTTWELVEQLRDSGVAVLLTTHLLDEAERLADQVVIMRDGQVAVAGSPAALTAAAGIERVLVRTRAGLPVEELTLSIVELAPGEYEIADLGPDGLGAVLDTVVRWCHRHDAVLTDVRTVRPSLEDVFLAVTGCDT</sequence>
<comment type="subcellular location">
    <subcellularLocation>
        <location evidence="1">Cell membrane</location>
        <topology evidence="1">Peripheral membrane protein</topology>
    </subcellularLocation>
</comment>
<protein>
    <submittedName>
        <fullName evidence="7">Spermidine/putrescine ABC transporter ATP-binding protein</fullName>
    </submittedName>
</protein>
<keyword evidence="5" id="KW-0046">Antibiotic resistance</keyword>
<dbReference type="GO" id="GO:0005524">
    <property type="term" value="F:ATP binding"/>
    <property type="evidence" value="ECO:0007669"/>
    <property type="project" value="UniProtKB-KW"/>
</dbReference>
<dbReference type="InterPro" id="IPR027417">
    <property type="entry name" value="P-loop_NTPase"/>
</dbReference>
<evidence type="ECO:0000256" key="3">
    <source>
        <dbReference type="ARBA" id="ARBA00022741"/>
    </source>
</evidence>
<dbReference type="SUPFAM" id="SSF52540">
    <property type="entry name" value="P-loop containing nucleoside triphosphate hydrolases"/>
    <property type="match status" value="1"/>
</dbReference>
<dbReference type="Gene3D" id="3.40.50.300">
    <property type="entry name" value="P-loop containing nucleotide triphosphate hydrolases"/>
    <property type="match status" value="1"/>
</dbReference>
<dbReference type="PROSITE" id="PS50893">
    <property type="entry name" value="ABC_TRANSPORTER_2"/>
    <property type="match status" value="1"/>
</dbReference>
<evidence type="ECO:0000256" key="5">
    <source>
        <dbReference type="ARBA" id="ARBA00023251"/>
    </source>
</evidence>
<dbReference type="InterPro" id="IPR050763">
    <property type="entry name" value="ABC_transporter_ATP-binding"/>
</dbReference>
<reference evidence="7 8" key="1">
    <citation type="submission" date="2016-12" db="EMBL/GenBank/DDBJ databases">
        <title>The draft genome sequence of Actinophytocola sp. 11-183.</title>
        <authorList>
            <person name="Wang W."/>
            <person name="Yuan L."/>
        </authorList>
    </citation>
    <scope>NUCLEOTIDE SEQUENCE [LARGE SCALE GENOMIC DNA]</scope>
    <source>
        <strain evidence="7 8">11-183</strain>
    </source>
</reference>
<evidence type="ECO:0000256" key="2">
    <source>
        <dbReference type="ARBA" id="ARBA00022448"/>
    </source>
</evidence>
<keyword evidence="8" id="KW-1185">Reference proteome</keyword>
<keyword evidence="3" id="KW-0547">Nucleotide-binding</keyword>
<dbReference type="Pfam" id="PF00005">
    <property type="entry name" value="ABC_tran"/>
    <property type="match status" value="1"/>
</dbReference>
<dbReference type="Proteomes" id="UP000185596">
    <property type="component" value="Unassembled WGS sequence"/>
</dbReference>
<accession>A0A1Q8C7S4</accession>
<dbReference type="PANTHER" id="PTHR42711:SF16">
    <property type="entry name" value="ABC TRANSPORTER ATP-BINDING PROTEIN"/>
    <property type="match status" value="1"/>
</dbReference>
<evidence type="ECO:0000313" key="7">
    <source>
        <dbReference type="EMBL" id="OLF10400.1"/>
    </source>
</evidence>
<dbReference type="GO" id="GO:0005886">
    <property type="term" value="C:plasma membrane"/>
    <property type="evidence" value="ECO:0007669"/>
    <property type="project" value="UniProtKB-SubCell"/>
</dbReference>
<dbReference type="InterPro" id="IPR003439">
    <property type="entry name" value="ABC_transporter-like_ATP-bd"/>
</dbReference>
<keyword evidence="2" id="KW-0813">Transport</keyword>
<organism evidence="7 8">
    <name type="scientific">Actinophytocola xanthii</name>
    <dbReference type="NCBI Taxonomy" id="1912961"/>
    <lineage>
        <taxon>Bacteria</taxon>
        <taxon>Bacillati</taxon>
        <taxon>Actinomycetota</taxon>
        <taxon>Actinomycetes</taxon>
        <taxon>Pseudonocardiales</taxon>
        <taxon>Pseudonocardiaceae</taxon>
    </lineage>
</organism>
<dbReference type="GO" id="GO:0016887">
    <property type="term" value="F:ATP hydrolysis activity"/>
    <property type="evidence" value="ECO:0007669"/>
    <property type="project" value="InterPro"/>
</dbReference>
<dbReference type="PANTHER" id="PTHR42711">
    <property type="entry name" value="ABC TRANSPORTER ATP-BINDING PROTEIN"/>
    <property type="match status" value="1"/>
</dbReference>
<proteinExistence type="predicted"/>
<evidence type="ECO:0000259" key="6">
    <source>
        <dbReference type="PROSITE" id="PS50893"/>
    </source>
</evidence>
<keyword evidence="4 7" id="KW-0067">ATP-binding</keyword>
<evidence type="ECO:0000256" key="4">
    <source>
        <dbReference type="ARBA" id="ARBA00022840"/>
    </source>
</evidence>
<dbReference type="InterPro" id="IPR003593">
    <property type="entry name" value="AAA+_ATPase"/>
</dbReference>
<evidence type="ECO:0000313" key="8">
    <source>
        <dbReference type="Proteomes" id="UP000185596"/>
    </source>
</evidence>
<comment type="caution">
    <text evidence="7">The sequence shown here is derived from an EMBL/GenBank/DDBJ whole genome shotgun (WGS) entry which is preliminary data.</text>
</comment>
<dbReference type="SMART" id="SM00382">
    <property type="entry name" value="AAA"/>
    <property type="match status" value="1"/>
</dbReference>
<dbReference type="AlphaFoldDB" id="A0A1Q8C7S4"/>
<gene>
    <name evidence="7" type="ORF">BU204_31770</name>
</gene>
<dbReference type="CDD" id="cd03230">
    <property type="entry name" value="ABC_DR_subfamily_A"/>
    <property type="match status" value="1"/>
</dbReference>
<dbReference type="GO" id="GO:0046677">
    <property type="term" value="P:response to antibiotic"/>
    <property type="evidence" value="ECO:0007669"/>
    <property type="project" value="UniProtKB-KW"/>
</dbReference>
<dbReference type="EMBL" id="MSIE01000076">
    <property type="protein sequence ID" value="OLF10400.1"/>
    <property type="molecule type" value="Genomic_DNA"/>
</dbReference>
<dbReference type="STRING" id="1912961.BU204_31770"/>
<feature type="domain" description="ABC transporter" evidence="6">
    <location>
        <begin position="9"/>
        <end position="234"/>
    </location>
</feature>
<dbReference type="OrthoDB" id="9804819at2"/>
<dbReference type="RefSeq" id="WP_075129508.1">
    <property type="nucleotide sequence ID" value="NZ_MSIE01000076.1"/>
</dbReference>
<name>A0A1Q8C7S4_9PSEU</name>
<evidence type="ECO:0000256" key="1">
    <source>
        <dbReference type="ARBA" id="ARBA00004202"/>
    </source>
</evidence>